<dbReference type="Proteomes" id="UP000007962">
    <property type="component" value="Chromosome"/>
</dbReference>
<dbReference type="RefSeq" id="WP_012725922.1">
    <property type="nucleotide sequence ID" value="NC_012669.1"/>
</dbReference>
<gene>
    <name evidence="3" type="ordered locus">Bcav_0881</name>
</gene>
<dbReference type="STRING" id="471853.Bcav_0881"/>
<dbReference type="Gene3D" id="1.10.230.10">
    <property type="entry name" value="Cytochrome P450-Terp, domain 2"/>
    <property type="match status" value="1"/>
</dbReference>
<evidence type="ECO:0000313" key="3">
    <source>
        <dbReference type="EMBL" id="ACQ79142.1"/>
    </source>
</evidence>
<dbReference type="SUPFAM" id="SSF48256">
    <property type="entry name" value="Citrate synthase"/>
    <property type="match status" value="1"/>
</dbReference>
<dbReference type="eggNOG" id="COG0372">
    <property type="taxonomic scope" value="Bacteria"/>
</dbReference>
<dbReference type="GO" id="GO:0005829">
    <property type="term" value="C:cytosol"/>
    <property type="evidence" value="ECO:0007669"/>
    <property type="project" value="TreeGrafter"/>
</dbReference>
<dbReference type="InterPro" id="IPR002020">
    <property type="entry name" value="Citrate_synthase"/>
</dbReference>
<sequence>MTEPDPPPQSALPIAPISAIDPDLPSLAYRGHDLATLVGRVGFQDVWALLVDGRTGSALPPAEPFPLPVRTGDARVDVQSALAQLAPVWAFRPMLDLDAARLRQDLARASVMALSFVAQSARGDDLPAVPQREVMLAPTTAERFLVRWRGEADPAHARALDACWVAVAEHGISPSTRAARLMAGTGADAAACLAGAVAATSGPLAAGAAARAFALVTEADRTGDPAGVVAHALTRGPLMGFGHPSYRGRDPRATLLHAECARIGAPLLEAAEAVEAAGTAALAERGVPYTANVMFWAGILLDAAGVAPRMFTAMYSCGRGAGWSAHLLAAHAELLARTGRDGTSGGAPTVG</sequence>
<dbReference type="HOGENOM" id="CLU_025068_2_1_11"/>
<dbReference type="GO" id="GO:0036440">
    <property type="term" value="F:citrate synthase activity"/>
    <property type="evidence" value="ECO:0007669"/>
    <property type="project" value="UniProtKB-EC"/>
</dbReference>
<dbReference type="KEGG" id="bcv:Bcav_0881"/>
<name>C5BZH0_BEUC1</name>
<keyword evidence="4" id="KW-1185">Reference proteome</keyword>
<protein>
    <recommendedName>
        <fullName evidence="2">citrate synthase (unknown stereospecificity)</fullName>
        <ecNumber evidence="2">2.3.3.16</ecNumber>
    </recommendedName>
</protein>
<evidence type="ECO:0000313" key="4">
    <source>
        <dbReference type="Proteomes" id="UP000007962"/>
    </source>
</evidence>
<dbReference type="InterPro" id="IPR016142">
    <property type="entry name" value="Citrate_synth-like_lrg_a-sub"/>
</dbReference>
<dbReference type="Pfam" id="PF00285">
    <property type="entry name" value="Citrate_synt"/>
    <property type="match status" value="1"/>
</dbReference>
<dbReference type="GO" id="GO:0005975">
    <property type="term" value="P:carbohydrate metabolic process"/>
    <property type="evidence" value="ECO:0007669"/>
    <property type="project" value="TreeGrafter"/>
</dbReference>
<dbReference type="EC" id="2.3.3.16" evidence="2"/>
<evidence type="ECO:0000256" key="1">
    <source>
        <dbReference type="ARBA" id="ARBA00005163"/>
    </source>
</evidence>
<dbReference type="UniPathway" id="UPA00223"/>
<dbReference type="InterPro" id="IPR036969">
    <property type="entry name" value="Citrate_synthase_sf"/>
</dbReference>
<proteinExistence type="predicted"/>
<dbReference type="EMBL" id="CP001618">
    <property type="protein sequence ID" value="ACQ79142.1"/>
    <property type="molecule type" value="Genomic_DNA"/>
</dbReference>
<reference evidence="3 4" key="1">
    <citation type="journal article" date="2009" name="Stand. Genomic Sci.">
        <title>Complete genome sequence of Beutenbergia cavernae type strain (HKI 0122).</title>
        <authorList>
            <person name="Land M."/>
            <person name="Pukall R."/>
            <person name="Abt B."/>
            <person name="Goker M."/>
            <person name="Rohde M."/>
            <person name="Glavina Del Rio T."/>
            <person name="Tice H."/>
            <person name="Copeland A."/>
            <person name="Cheng J.F."/>
            <person name="Lucas S."/>
            <person name="Chen F."/>
            <person name="Nolan M."/>
            <person name="Bruce D."/>
            <person name="Goodwin L."/>
            <person name="Pitluck S."/>
            <person name="Ivanova N."/>
            <person name="Mavromatis K."/>
            <person name="Ovchinnikova G."/>
            <person name="Pati A."/>
            <person name="Chen A."/>
            <person name="Palaniappan K."/>
            <person name="Hauser L."/>
            <person name="Chang Y.J."/>
            <person name="Jefferies C.C."/>
            <person name="Saunders E."/>
            <person name="Brettin T."/>
            <person name="Detter J.C."/>
            <person name="Han C."/>
            <person name="Chain P."/>
            <person name="Bristow J."/>
            <person name="Eisen J.A."/>
            <person name="Markowitz V."/>
            <person name="Hugenholtz P."/>
            <person name="Kyrpides N.C."/>
            <person name="Klenk H.P."/>
            <person name="Lapidus A."/>
        </authorList>
    </citation>
    <scope>NUCLEOTIDE SEQUENCE [LARGE SCALE GENOMIC DNA]</scope>
    <source>
        <strain evidence="4">ATCC BAA-8 / DSM 12333 / NBRC 16432</strain>
    </source>
</reference>
<dbReference type="NCBIfam" id="NF009005">
    <property type="entry name" value="PRK12350.1"/>
    <property type="match status" value="1"/>
</dbReference>
<dbReference type="Gene3D" id="1.10.580.10">
    <property type="entry name" value="Citrate Synthase, domain 1"/>
    <property type="match status" value="1"/>
</dbReference>
<comment type="pathway">
    <text evidence="1">Carbohydrate metabolism; tricarboxylic acid cycle.</text>
</comment>
<dbReference type="GO" id="GO:0006099">
    <property type="term" value="P:tricarboxylic acid cycle"/>
    <property type="evidence" value="ECO:0007669"/>
    <property type="project" value="UniProtKB-UniPathway"/>
</dbReference>
<dbReference type="PANTHER" id="PTHR11739">
    <property type="entry name" value="CITRATE SYNTHASE"/>
    <property type="match status" value="1"/>
</dbReference>
<dbReference type="PANTHER" id="PTHR11739:SF23">
    <property type="entry name" value="CITRATE SYNTHASE 2-RELATED"/>
    <property type="match status" value="1"/>
</dbReference>
<evidence type="ECO:0000256" key="2">
    <source>
        <dbReference type="ARBA" id="ARBA00012972"/>
    </source>
</evidence>
<organism evidence="3 4">
    <name type="scientific">Beutenbergia cavernae (strain ATCC BAA-8 / DSM 12333 / CCUG 43141 / JCM 11478 / NBRC 16432 / NCIMB 13614 / HKI 0122)</name>
    <dbReference type="NCBI Taxonomy" id="471853"/>
    <lineage>
        <taxon>Bacteria</taxon>
        <taxon>Bacillati</taxon>
        <taxon>Actinomycetota</taxon>
        <taxon>Actinomycetes</taxon>
        <taxon>Micrococcales</taxon>
        <taxon>Beutenbergiaceae</taxon>
        <taxon>Beutenbergia</taxon>
    </lineage>
</organism>
<dbReference type="InterPro" id="IPR016143">
    <property type="entry name" value="Citrate_synth-like_sm_a-sub"/>
</dbReference>
<dbReference type="AlphaFoldDB" id="C5BZH0"/>
<accession>C5BZH0</accession>